<name>A0A316Z334_9BASI</name>
<dbReference type="Gene3D" id="1.25.40.70">
    <property type="entry name" value="Phosphatidylinositol 3-kinase, accessory domain (PIK)"/>
    <property type="match status" value="1"/>
</dbReference>
<feature type="compositionally biased region" description="Low complexity" evidence="8">
    <location>
        <begin position="267"/>
        <end position="288"/>
    </location>
</feature>
<dbReference type="AlphaFoldDB" id="A0A316Z334"/>
<dbReference type="Gene3D" id="2.60.40.150">
    <property type="entry name" value="C2 domain"/>
    <property type="match status" value="1"/>
</dbReference>
<dbReference type="PROSITE" id="PS50290">
    <property type="entry name" value="PI3_4_KINASE_3"/>
    <property type="match status" value="1"/>
</dbReference>
<dbReference type="GO" id="GO:0005524">
    <property type="term" value="F:ATP binding"/>
    <property type="evidence" value="ECO:0007669"/>
    <property type="project" value="UniProtKB-UniRule"/>
</dbReference>
<dbReference type="CDD" id="cd00870">
    <property type="entry name" value="PI3Ka_III"/>
    <property type="match status" value="1"/>
</dbReference>
<feature type="domain" description="PI3K/PI4K catalytic" evidence="10">
    <location>
        <begin position="647"/>
        <end position="952"/>
    </location>
</feature>
<keyword evidence="3 7" id="KW-0547">Nucleotide-binding</keyword>
<evidence type="ECO:0000259" key="11">
    <source>
        <dbReference type="PROSITE" id="PS51545"/>
    </source>
</evidence>
<dbReference type="RefSeq" id="XP_025594872.1">
    <property type="nucleotide sequence ID" value="XM_025740733.1"/>
</dbReference>
<dbReference type="GO" id="GO:0006897">
    <property type="term" value="P:endocytosis"/>
    <property type="evidence" value="ECO:0007669"/>
    <property type="project" value="TreeGrafter"/>
</dbReference>
<dbReference type="GO" id="GO:0034271">
    <property type="term" value="C:phosphatidylinositol 3-kinase complex, class III, type I"/>
    <property type="evidence" value="ECO:0007669"/>
    <property type="project" value="TreeGrafter"/>
</dbReference>
<dbReference type="InterPro" id="IPR011009">
    <property type="entry name" value="Kinase-like_dom_sf"/>
</dbReference>
<dbReference type="PROSITE" id="PS50004">
    <property type="entry name" value="C2"/>
    <property type="match status" value="1"/>
</dbReference>
<dbReference type="GO" id="GO:0000045">
    <property type="term" value="P:autophagosome assembly"/>
    <property type="evidence" value="ECO:0007669"/>
    <property type="project" value="TreeGrafter"/>
</dbReference>
<reference evidence="13 14" key="1">
    <citation type="journal article" date="2018" name="Mol. Biol. Evol.">
        <title>Broad Genomic Sampling Reveals a Smut Pathogenic Ancestry of the Fungal Clade Ustilaginomycotina.</title>
        <authorList>
            <person name="Kijpornyongpan T."/>
            <person name="Mondo S.J."/>
            <person name="Barry K."/>
            <person name="Sandor L."/>
            <person name="Lee J."/>
            <person name="Lipzen A."/>
            <person name="Pangilinan J."/>
            <person name="LaButti K."/>
            <person name="Hainaut M."/>
            <person name="Henrissat B."/>
            <person name="Grigoriev I.V."/>
            <person name="Spatafora J.W."/>
            <person name="Aime M.C."/>
        </authorList>
    </citation>
    <scope>NUCLEOTIDE SEQUENCE [LARGE SCALE GENOMIC DNA]</scope>
    <source>
        <strain evidence="13 14">MCA 4186</strain>
    </source>
</reference>
<feature type="region of interest" description="Disordered" evidence="8">
    <location>
        <begin position="670"/>
        <end position="708"/>
    </location>
</feature>
<feature type="region of interest" description="Disordered" evidence="8">
    <location>
        <begin position="162"/>
        <end position="199"/>
    </location>
</feature>
<dbReference type="Pfam" id="PF00792">
    <property type="entry name" value="PI3K_C2"/>
    <property type="match status" value="1"/>
</dbReference>
<keyword evidence="5 7" id="KW-0067">ATP-binding</keyword>
<keyword evidence="4 7" id="KW-0418">Kinase</keyword>
<dbReference type="InterPro" id="IPR018936">
    <property type="entry name" value="PI3/4_kinase_CS"/>
</dbReference>
<gene>
    <name evidence="13" type="ORF">FA09DRAFT_313515</name>
</gene>
<dbReference type="Proteomes" id="UP000245946">
    <property type="component" value="Unassembled WGS sequence"/>
</dbReference>
<evidence type="ECO:0000256" key="4">
    <source>
        <dbReference type="ARBA" id="ARBA00022777"/>
    </source>
</evidence>
<dbReference type="InterPro" id="IPR036940">
    <property type="entry name" value="PI3/4_kinase_cat_sf"/>
</dbReference>
<dbReference type="InterPro" id="IPR000403">
    <property type="entry name" value="PI3/4_kinase_cat_dom"/>
</dbReference>
<dbReference type="GeneID" id="37268277"/>
<keyword evidence="2 7" id="KW-0808">Transferase</keyword>
<feature type="domain" description="PIK helical" evidence="11">
    <location>
        <begin position="347"/>
        <end position="574"/>
    </location>
</feature>
<keyword evidence="14" id="KW-1185">Reference proteome</keyword>
<dbReference type="InterPro" id="IPR015433">
    <property type="entry name" value="PI3/4_kinase"/>
</dbReference>
<dbReference type="PROSITE" id="PS51545">
    <property type="entry name" value="PIK_HELICAL"/>
    <property type="match status" value="1"/>
</dbReference>
<dbReference type="SUPFAM" id="SSF56112">
    <property type="entry name" value="Protein kinase-like (PK-like)"/>
    <property type="match status" value="1"/>
</dbReference>
<dbReference type="GO" id="GO:0034272">
    <property type="term" value="C:phosphatidylinositol 3-kinase complex, class III, type II"/>
    <property type="evidence" value="ECO:0007669"/>
    <property type="project" value="TreeGrafter"/>
</dbReference>
<feature type="region of interest" description="Disordered" evidence="8">
    <location>
        <begin position="475"/>
        <end position="496"/>
    </location>
</feature>
<comment type="similarity">
    <text evidence="1">Belongs to the PI3/PI4-kinase family. Type III PI4K subfamily.</text>
</comment>
<evidence type="ECO:0000256" key="7">
    <source>
        <dbReference type="PIRNR" id="PIRNR000587"/>
    </source>
</evidence>
<dbReference type="InterPro" id="IPR002420">
    <property type="entry name" value="PI3K-type_C2_dom"/>
</dbReference>
<comment type="catalytic activity">
    <reaction evidence="6">
        <text>a 1,2-diacyl-sn-glycero-3-phospho-(1D-myo-inositol) + ATP = a 1,2-diacyl-sn-glycero-3-phospho-(1D-myo-inositol-3-phosphate) + ADP + H(+)</text>
        <dbReference type="Rhea" id="RHEA:12709"/>
        <dbReference type="ChEBI" id="CHEBI:15378"/>
        <dbReference type="ChEBI" id="CHEBI:30616"/>
        <dbReference type="ChEBI" id="CHEBI:57880"/>
        <dbReference type="ChEBI" id="CHEBI:58088"/>
        <dbReference type="ChEBI" id="CHEBI:456216"/>
        <dbReference type="EC" id="2.7.1.137"/>
    </reaction>
    <physiologicalReaction direction="left-to-right" evidence="6">
        <dbReference type="Rhea" id="RHEA:12710"/>
    </physiologicalReaction>
</comment>
<accession>A0A316Z334</accession>
<organism evidence="13 14">
    <name type="scientific">Tilletiopsis washingtonensis</name>
    <dbReference type="NCBI Taxonomy" id="58919"/>
    <lineage>
        <taxon>Eukaryota</taxon>
        <taxon>Fungi</taxon>
        <taxon>Dikarya</taxon>
        <taxon>Basidiomycota</taxon>
        <taxon>Ustilaginomycotina</taxon>
        <taxon>Exobasidiomycetes</taxon>
        <taxon>Entylomatales</taxon>
        <taxon>Entylomatales incertae sedis</taxon>
        <taxon>Tilletiopsis</taxon>
    </lineage>
</organism>
<dbReference type="SUPFAM" id="SSF48371">
    <property type="entry name" value="ARM repeat"/>
    <property type="match status" value="1"/>
</dbReference>
<dbReference type="EC" id="2.7.1.137" evidence="7"/>
<evidence type="ECO:0000256" key="3">
    <source>
        <dbReference type="ARBA" id="ARBA00022741"/>
    </source>
</evidence>
<evidence type="ECO:0000259" key="9">
    <source>
        <dbReference type="PROSITE" id="PS50004"/>
    </source>
</evidence>
<evidence type="ECO:0000259" key="10">
    <source>
        <dbReference type="PROSITE" id="PS50290"/>
    </source>
</evidence>
<proteinExistence type="inferred from homology"/>
<dbReference type="InterPro" id="IPR008290">
    <property type="entry name" value="PI3K_Vps34"/>
</dbReference>
<dbReference type="STRING" id="58919.A0A316Z334"/>
<evidence type="ECO:0000256" key="6">
    <source>
        <dbReference type="ARBA" id="ARBA00023985"/>
    </source>
</evidence>
<evidence type="ECO:0000259" key="12">
    <source>
        <dbReference type="PROSITE" id="PS51547"/>
    </source>
</evidence>
<protein>
    <recommendedName>
        <fullName evidence="7">Phosphatidylinositol 3-kinase VPS34</fullName>
        <ecNumber evidence="7">2.7.1.137</ecNumber>
    </recommendedName>
</protein>
<dbReference type="Pfam" id="PF00613">
    <property type="entry name" value="PI3Ka"/>
    <property type="match status" value="1"/>
</dbReference>
<dbReference type="GO" id="GO:0005777">
    <property type="term" value="C:peroxisome"/>
    <property type="evidence" value="ECO:0007669"/>
    <property type="project" value="TreeGrafter"/>
</dbReference>
<dbReference type="CDD" id="cd08397">
    <property type="entry name" value="C2_PI3K_class_III"/>
    <property type="match status" value="1"/>
</dbReference>
<evidence type="ECO:0000313" key="13">
    <source>
        <dbReference type="EMBL" id="PWN94593.1"/>
    </source>
</evidence>
<dbReference type="CDD" id="cd00896">
    <property type="entry name" value="PI3Kc_III"/>
    <property type="match status" value="1"/>
</dbReference>
<evidence type="ECO:0000256" key="1">
    <source>
        <dbReference type="ARBA" id="ARBA00006209"/>
    </source>
</evidence>
<feature type="domain" description="C2 PI3K-type" evidence="12">
    <location>
        <begin position="15"/>
        <end position="202"/>
    </location>
</feature>
<dbReference type="GO" id="GO:0016303">
    <property type="term" value="F:1-phosphatidylinositol-3-kinase activity"/>
    <property type="evidence" value="ECO:0007669"/>
    <property type="project" value="UniProtKB-UniRule"/>
</dbReference>
<evidence type="ECO:0000256" key="2">
    <source>
        <dbReference type="ARBA" id="ARBA00022679"/>
    </source>
</evidence>
<dbReference type="Gene3D" id="3.30.1010.10">
    <property type="entry name" value="Phosphatidylinositol 3-kinase Catalytic Subunit, Chain A, domain 4"/>
    <property type="match status" value="1"/>
</dbReference>
<dbReference type="SUPFAM" id="SSF49562">
    <property type="entry name" value="C2 domain (Calcium/lipid-binding domain, CaLB)"/>
    <property type="match status" value="1"/>
</dbReference>
<evidence type="ECO:0000313" key="14">
    <source>
        <dbReference type="Proteomes" id="UP000245946"/>
    </source>
</evidence>
<dbReference type="PIRSF" id="PIRSF000587">
    <property type="entry name" value="PI3K_Vps34"/>
    <property type="match status" value="1"/>
</dbReference>
<evidence type="ECO:0000256" key="5">
    <source>
        <dbReference type="ARBA" id="ARBA00022840"/>
    </source>
</evidence>
<feature type="region of interest" description="Disordered" evidence="8">
    <location>
        <begin position="267"/>
        <end position="293"/>
    </location>
</feature>
<dbReference type="SMART" id="SM00146">
    <property type="entry name" value="PI3Kc"/>
    <property type="match status" value="1"/>
</dbReference>
<dbReference type="PROSITE" id="PS00916">
    <property type="entry name" value="PI3_4_KINASE_2"/>
    <property type="match status" value="1"/>
</dbReference>
<dbReference type="InterPro" id="IPR042236">
    <property type="entry name" value="PI3K_accessory_sf"/>
</dbReference>
<feature type="domain" description="C2" evidence="9">
    <location>
        <begin position="1"/>
        <end position="159"/>
    </location>
</feature>
<sequence length="966" mass="105876">MDRDLYTLVPLPLLADATLSVRIASLQGRLPTLSRAQRIDAPRQRLAGVHAAQAAGEACADVYVEARLYADNRPLCQPVRTRYRHFRSTFQFNETLHFPVPLASLPLGAQIGFSVWDAAAPETSDGRGHARRCIGGTTLRLFGKKGTLKRASHRLYVWSETPADGSAESTTPSKMRGLQAKADVPDSGPSARSGAAAGGSFDEMGRLEKLIKAHDSALLPRLSWLDKLTYRQIERINAEQAANSDALWLYVDLPRWEAPVVWCETEGATGQAGQEAGTATSSAPSAGPQPVSAGAQGVAQAPVIDAALFTVFDPEVEVGLGSRAALENLSEAKSRRLARSHRNGPLDRELKPNAGVRDELNEILSYPPTRTLTSREADLLWTFRFYLSRFASGLTKFLKSVSWNDPGEAKQATDVLLPMWARIGMDDALELLGPGFRDSRVRAYAVQQLERADDDELILYLLQLVQALKFDDTTVSGGSSGPSPASSSAQQQPDRRIAPTARLAEAAPSSSPSASLSTSEGSLWTFLVRRALQSSDPVLANNLYWYLTVETEDKRWGKFFKTIKARFLEQMLEAPKGAELRELFRRQSELLSQLSARAQALRSSKDSRPKKIDKLRAAIADPRHGLRKFSPVLPLPLDARVRVEGIAPEASTVFKSNLFPLLLQFERSSTSGAPSSSTSAAAAAEAPPPARTEAGSSDADAAPQRPPPYGVIFKNGDDLRQDQLVMQLFTLMDRLLRNENLDLRMTPYRVLATGPVDGMVQFVESKSIAAIVAQHGGSLLNYLRAHHPDESSPATYGVAPVVLDTFVRSCAGYCVVTYLLGVGDRHLDNLLLAPDGHFFHVDFGYILGRDPKPFPPALKLSREMVEAMGGAQSPHYARFKSLCYTAYTSLRKNSNLILNLVALMVDANIPDIRIEPDKAVLKVQDKFRLDLGEEEAIQYFEGLLNETSYVTLVFDRLHDAAQFFRS</sequence>
<feature type="compositionally biased region" description="Low complexity" evidence="8">
    <location>
        <begin position="670"/>
        <end position="695"/>
    </location>
</feature>
<dbReference type="FunFam" id="1.10.1070.11:FF:000002">
    <property type="entry name" value="Phosphatidylinositol 3-kinase catalytic subunit type 3"/>
    <property type="match status" value="1"/>
</dbReference>
<feature type="compositionally biased region" description="Low complexity" evidence="8">
    <location>
        <begin position="187"/>
        <end position="199"/>
    </location>
</feature>
<dbReference type="GO" id="GO:0048015">
    <property type="term" value="P:phosphatidylinositol-mediated signaling"/>
    <property type="evidence" value="ECO:0007669"/>
    <property type="project" value="TreeGrafter"/>
</dbReference>
<dbReference type="InterPro" id="IPR035892">
    <property type="entry name" value="C2_domain_sf"/>
</dbReference>
<dbReference type="Gene3D" id="1.10.1070.11">
    <property type="entry name" value="Phosphatidylinositol 3-/4-kinase, catalytic domain"/>
    <property type="match status" value="1"/>
</dbReference>
<dbReference type="InterPro" id="IPR001263">
    <property type="entry name" value="PI3K_accessory_dom"/>
</dbReference>
<dbReference type="OrthoDB" id="67688at2759"/>
<feature type="compositionally biased region" description="Low complexity" evidence="8">
    <location>
        <begin position="481"/>
        <end position="492"/>
    </location>
</feature>
<dbReference type="SMART" id="SM00145">
    <property type="entry name" value="PI3Ka"/>
    <property type="match status" value="1"/>
</dbReference>
<evidence type="ECO:0000256" key="8">
    <source>
        <dbReference type="SAM" id="MobiDB-lite"/>
    </source>
</evidence>
<dbReference type="PANTHER" id="PTHR10048">
    <property type="entry name" value="PHOSPHATIDYLINOSITOL KINASE"/>
    <property type="match status" value="1"/>
</dbReference>
<dbReference type="InterPro" id="IPR000008">
    <property type="entry name" value="C2_dom"/>
</dbReference>
<dbReference type="GO" id="GO:0000407">
    <property type="term" value="C:phagophore assembly site"/>
    <property type="evidence" value="ECO:0007669"/>
    <property type="project" value="TreeGrafter"/>
</dbReference>
<dbReference type="EMBL" id="KZ819311">
    <property type="protein sequence ID" value="PWN94593.1"/>
    <property type="molecule type" value="Genomic_DNA"/>
</dbReference>
<dbReference type="SMART" id="SM00142">
    <property type="entry name" value="PI3K_C2"/>
    <property type="match status" value="1"/>
</dbReference>
<dbReference type="InterPro" id="IPR016024">
    <property type="entry name" value="ARM-type_fold"/>
</dbReference>
<dbReference type="PROSITE" id="PS51547">
    <property type="entry name" value="C2_PI3K"/>
    <property type="match status" value="1"/>
</dbReference>
<dbReference type="GO" id="GO:0005768">
    <property type="term" value="C:endosome"/>
    <property type="evidence" value="ECO:0007669"/>
    <property type="project" value="TreeGrafter"/>
</dbReference>
<dbReference type="PROSITE" id="PS00915">
    <property type="entry name" value="PI3_4_KINASE_1"/>
    <property type="match status" value="1"/>
</dbReference>
<dbReference type="InterPro" id="IPR057756">
    <property type="entry name" value="PI3-kinase_type3/VPS34_cat"/>
</dbReference>
<dbReference type="PANTHER" id="PTHR10048:SF7">
    <property type="entry name" value="PHOSPHATIDYLINOSITOL 3-KINASE CATALYTIC SUBUNIT TYPE 3"/>
    <property type="match status" value="1"/>
</dbReference>
<dbReference type="Pfam" id="PF00454">
    <property type="entry name" value="PI3_PI4_kinase"/>
    <property type="match status" value="1"/>
</dbReference>